<dbReference type="CDD" id="cd12311">
    <property type="entry name" value="RRM_SRSF2_SRSF8"/>
    <property type="match status" value="1"/>
</dbReference>
<name>A0A9Q1Q9H4_9CARY</name>
<dbReference type="InterPro" id="IPR035979">
    <property type="entry name" value="RBD_domain_sf"/>
</dbReference>
<dbReference type="PANTHER" id="PTHR48028">
    <property type="entry name" value="GLYCINE-RICH RNA-BINDING PROTEIN RZ1A"/>
    <property type="match status" value="1"/>
</dbReference>
<dbReference type="AlphaFoldDB" id="A0A9Q1Q9H4"/>
<dbReference type="PANTHER" id="PTHR48028:SF4">
    <property type="entry name" value="SC35-LIKE SPLICING FACTOR"/>
    <property type="match status" value="1"/>
</dbReference>
<evidence type="ECO:0000259" key="8">
    <source>
        <dbReference type="PROSITE" id="PS50102"/>
    </source>
</evidence>
<dbReference type="PROSITE" id="PS50102">
    <property type="entry name" value="RRM"/>
    <property type="match status" value="1"/>
</dbReference>
<dbReference type="GO" id="GO:0008380">
    <property type="term" value="P:RNA splicing"/>
    <property type="evidence" value="ECO:0007669"/>
    <property type="project" value="UniProtKB-KW"/>
</dbReference>
<dbReference type="Gene3D" id="3.30.70.330">
    <property type="match status" value="1"/>
</dbReference>
<gene>
    <name evidence="9" type="ORF">Cgig2_001861</name>
</gene>
<comment type="caution">
    <text evidence="9">The sequence shown here is derived from an EMBL/GenBank/DDBJ whole genome shotgun (WGS) entry which is preliminary data.</text>
</comment>
<dbReference type="Pfam" id="PF00076">
    <property type="entry name" value="RRM_1"/>
    <property type="match status" value="1"/>
</dbReference>
<keyword evidence="4 7" id="KW-0694">RNA-binding</keyword>
<evidence type="ECO:0000256" key="6">
    <source>
        <dbReference type="ARBA" id="ARBA00023242"/>
    </source>
</evidence>
<dbReference type="OrthoDB" id="21467at2759"/>
<reference evidence="9" key="1">
    <citation type="submission" date="2022-04" db="EMBL/GenBank/DDBJ databases">
        <title>Carnegiea gigantea Genome sequencing and assembly v2.</title>
        <authorList>
            <person name="Copetti D."/>
            <person name="Sanderson M.J."/>
            <person name="Burquez A."/>
            <person name="Wojciechowski M.F."/>
        </authorList>
    </citation>
    <scope>NUCLEOTIDE SEQUENCE</scope>
    <source>
        <strain evidence="9">SGP5-SGP5p</strain>
        <tissue evidence="9">Aerial part</tissue>
    </source>
</reference>
<evidence type="ECO:0000256" key="2">
    <source>
        <dbReference type="ARBA" id="ARBA00022553"/>
    </source>
</evidence>
<dbReference type="FunFam" id="3.30.70.330:FF:000192">
    <property type="entry name" value="Serine/arginine-rich splicing factor SC35"/>
    <property type="match status" value="1"/>
</dbReference>
<keyword evidence="10" id="KW-1185">Reference proteome</keyword>
<dbReference type="InterPro" id="IPR000504">
    <property type="entry name" value="RRM_dom"/>
</dbReference>
<dbReference type="SUPFAM" id="SSF54928">
    <property type="entry name" value="RNA-binding domain, RBD"/>
    <property type="match status" value="1"/>
</dbReference>
<evidence type="ECO:0000256" key="5">
    <source>
        <dbReference type="ARBA" id="ARBA00023187"/>
    </source>
</evidence>
<dbReference type="EMBL" id="JAKOGI010000511">
    <property type="protein sequence ID" value="KAJ8433932.1"/>
    <property type="molecule type" value="Genomic_DNA"/>
</dbReference>
<evidence type="ECO:0000313" key="9">
    <source>
        <dbReference type="EMBL" id="KAJ8433932.1"/>
    </source>
</evidence>
<dbReference type="Proteomes" id="UP001153076">
    <property type="component" value="Unassembled WGS sequence"/>
</dbReference>
<dbReference type="SMART" id="SM00360">
    <property type="entry name" value="RRM"/>
    <property type="match status" value="1"/>
</dbReference>
<comment type="subcellular location">
    <subcellularLocation>
        <location evidence="1">Nucleus</location>
    </subcellularLocation>
</comment>
<keyword evidence="3" id="KW-0507">mRNA processing</keyword>
<dbReference type="InterPro" id="IPR003954">
    <property type="entry name" value="RRM_euk-type"/>
</dbReference>
<evidence type="ECO:0000313" key="10">
    <source>
        <dbReference type="Proteomes" id="UP001153076"/>
    </source>
</evidence>
<dbReference type="SMART" id="SM00361">
    <property type="entry name" value="RRM_1"/>
    <property type="match status" value="1"/>
</dbReference>
<evidence type="ECO:0000256" key="7">
    <source>
        <dbReference type="PROSITE-ProRule" id="PRU00176"/>
    </source>
</evidence>
<accession>A0A9Q1Q9H4</accession>
<evidence type="ECO:0000256" key="3">
    <source>
        <dbReference type="ARBA" id="ARBA00022664"/>
    </source>
</evidence>
<organism evidence="9 10">
    <name type="scientific">Carnegiea gigantea</name>
    <dbReference type="NCBI Taxonomy" id="171969"/>
    <lineage>
        <taxon>Eukaryota</taxon>
        <taxon>Viridiplantae</taxon>
        <taxon>Streptophyta</taxon>
        <taxon>Embryophyta</taxon>
        <taxon>Tracheophyta</taxon>
        <taxon>Spermatophyta</taxon>
        <taxon>Magnoliopsida</taxon>
        <taxon>eudicotyledons</taxon>
        <taxon>Gunneridae</taxon>
        <taxon>Pentapetalae</taxon>
        <taxon>Caryophyllales</taxon>
        <taxon>Cactineae</taxon>
        <taxon>Cactaceae</taxon>
        <taxon>Cactoideae</taxon>
        <taxon>Echinocereeae</taxon>
        <taxon>Carnegiea</taxon>
    </lineage>
</organism>
<keyword evidence="5" id="KW-0508">mRNA splicing</keyword>
<keyword evidence="6" id="KW-0539">Nucleus</keyword>
<dbReference type="InterPro" id="IPR051106">
    <property type="entry name" value="RNA-bind/splicing_reg"/>
</dbReference>
<dbReference type="GO" id="GO:0005634">
    <property type="term" value="C:nucleus"/>
    <property type="evidence" value="ECO:0007669"/>
    <property type="project" value="UniProtKB-SubCell"/>
</dbReference>
<proteinExistence type="predicted"/>
<feature type="domain" description="RRM" evidence="8">
    <location>
        <begin position="16"/>
        <end position="94"/>
    </location>
</feature>
<dbReference type="GO" id="GO:0006397">
    <property type="term" value="P:mRNA processing"/>
    <property type="evidence" value="ECO:0007669"/>
    <property type="project" value="UniProtKB-KW"/>
</dbReference>
<evidence type="ECO:0000256" key="1">
    <source>
        <dbReference type="ARBA" id="ARBA00004123"/>
    </source>
</evidence>
<protein>
    <recommendedName>
        <fullName evidence="8">RRM domain-containing protein</fullName>
    </recommendedName>
</protein>
<sequence length="317" mass="34949">MSHFGRSGPPDITDTYSLLVLNITFRTTPDDLFPLFDKYGKVMDIHIPRDRRTGESRGFAFVRYKYYDEAQKAVDRLDGRVVDGREIAVQFAKYGPNAERIHKGRILEPISRIKSPRRSSLIVAFASDMNCQGLKFGIGMTITEEEVVAEVWIGMIVIDTVVEIEILTIEAGVAVTALITIEAVVEIDTMMKGDKGAVALLQDEVTVCDGVSLHAEVFRHVGVLHLVRAVCLAVHPVQGVQVLLIAALVDVQLVLAVRHLLRMFHHAGLLARGVRLLANQMMSKFSATWGGVMSSIAGAELSQLSRDNVEVSVLVHH</sequence>
<keyword evidence="2" id="KW-0597">Phosphoprotein</keyword>
<dbReference type="GO" id="GO:0003723">
    <property type="term" value="F:RNA binding"/>
    <property type="evidence" value="ECO:0007669"/>
    <property type="project" value="UniProtKB-UniRule"/>
</dbReference>
<evidence type="ECO:0000256" key="4">
    <source>
        <dbReference type="ARBA" id="ARBA00022884"/>
    </source>
</evidence>
<dbReference type="InterPro" id="IPR012677">
    <property type="entry name" value="Nucleotide-bd_a/b_plait_sf"/>
</dbReference>